<accession>A0A8X6PZB6</accession>
<dbReference type="EMBL" id="BMAW01026508">
    <property type="protein sequence ID" value="GFT97645.1"/>
    <property type="molecule type" value="Genomic_DNA"/>
</dbReference>
<name>A0A8X6PZB6_NEPPI</name>
<protein>
    <submittedName>
        <fullName evidence="1">Uncharacterized protein</fullName>
    </submittedName>
</protein>
<evidence type="ECO:0000313" key="2">
    <source>
        <dbReference type="Proteomes" id="UP000887013"/>
    </source>
</evidence>
<keyword evidence="2" id="KW-1185">Reference proteome</keyword>
<sequence>MSRDYIARQLTLRKINSSPNEMAYITRMRNAIKFQIASEEDCNCFKKPFKHLILYKWNEITELKICLDHALSKVVKSYVLLHNSEPFHQWRTITIDNDGFFQIRSEDQRIAEISKKTAENEAVDRFLVPNFRLEYDNVLKDRWPTLRSGERPFFEDAFLLIFRLTCIANQHYLPLEFTWRRVYSNGAPLVIFDKVYVAAYLDDQIRNNRSVNVFKQIANREINEKFFNQYKILRAIASPYYFVLPYQDLPQYAHIGITHFNHHNYGLFSFRSRLDVAMKIVP</sequence>
<dbReference type="AlphaFoldDB" id="A0A8X6PZB6"/>
<gene>
    <name evidence="1" type="primary">NCL1_48983</name>
    <name evidence="1" type="ORF">NPIL_357621</name>
</gene>
<comment type="caution">
    <text evidence="1">The sequence shown here is derived from an EMBL/GenBank/DDBJ whole genome shotgun (WGS) entry which is preliminary data.</text>
</comment>
<reference evidence="1" key="1">
    <citation type="submission" date="2020-08" db="EMBL/GenBank/DDBJ databases">
        <title>Multicomponent nature underlies the extraordinary mechanical properties of spider dragline silk.</title>
        <authorList>
            <person name="Kono N."/>
            <person name="Nakamura H."/>
            <person name="Mori M."/>
            <person name="Yoshida Y."/>
            <person name="Ohtoshi R."/>
            <person name="Malay A.D."/>
            <person name="Moran D.A.P."/>
            <person name="Tomita M."/>
            <person name="Numata K."/>
            <person name="Arakawa K."/>
        </authorList>
    </citation>
    <scope>NUCLEOTIDE SEQUENCE</scope>
</reference>
<dbReference type="Proteomes" id="UP000887013">
    <property type="component" value="Unassembled WGS sequence"/>
</dbReference>
<evidence type="ECO:0000313" key="1">
    <source>
        <dbReference type="EMBL" id="GFT97645.1"/>
    </source>
</evidence>
<organism evidence="1 2">
    <name type="scientific">Nephila pilipes</name>
    <name type="common">Giant wood spider</name>
    <name type="synonym">Nephila maculata</name>
    <dbReference type="NCBI Taxonomy" id="299642"/>
    <lineage>
        <taxon>Eukaryota</taxon>
        <taxon>Metazoa</taxon>
        <taxon>Ecdysozoa</taxon>
        <taxon>Arthropoda</taxon>
        <taxon>Chelicerata</taxon>
        <taxon>Arachnida</taxon>
        <taxon>Araneae</taxon>
        <taxon>Araneomorphae</taxon>
        <taxon>Entelegynae</taxon>
        <taxon>Araneoidea</taxon>
        <taxon>Nephilidae</taxon>
        <taxon>Nephila</taxon>
    </lineage>
</organism>
<proteinExistence type="predicted"/>